<dbReference type="Gramene" id="AET5Gv20035500.21">
    <property type="protein sequence ID" value="AET5Gv20035500.21"/>
    <property type="gene ID" value="AET5Gv20035500"/>
</dbReference>
<feature type="transmembrane region" description="Helical" evidence="1">
    <location>
        <begin position="293"/>
        <end position="321"/>
    </location>
</feature>
<dbReference type="EnsemblPlants" id="AET5Gv20035500.8">
    <property type="protein sequence ID" value="AET5Gv20035500.8"/>
    <property type="gene ID" value="AET5Gv20035500"/>
</dbReference>
<dbReference type="EnsemblPlants" id="AET5Gv20035500.7">
    <property type="protein sequence ID" value="AET5Gv20035500.7"/>
    <property type="gene ID" value="AET5Gv20035500"/>
</dbReference>
<name>A0A453JGV9_AEGTS</name>
<dbReference type="PANTHER" id="PTHR31325">
    <property type="entry name" value="OS01G0798800 PROTEIN-RELATED"/>
    <property type="match status" value="1"/>
</dbReference>
<dbReference type="Gramene" id="AET5Gv20035500.7">
    <property type="protein sequence ID" value="AET5Gv20035500.7"/>
    <property type="gene ID" value="AET5Gv20035500"/>
</dbReference>
<feature type="transmembrane region" description="Helical" evidence="1">
    <location>
        <begin position="86"/>
        <end position="107"/>
    </location>
</feature>
<dbReference type="Gramene" id="AET5Gv20035500.8">
    <property type="protein sequence ID" value="AET5Gv20035500.8"/>
    <property type="gene ID" value="AET5Gv20035500"/>
</dbReference>
<dbReference type="InterPro" id="IPR007658">
    <property type="entry name" value="DUF594"/>
</dbReference>
<reference evidence="3" key="5">
    <citation type="journal article" date="2021" name="G3 (Bethesda)">
        <title>Aegilops tauschii genome assembly Aet v5.0 features greater sequence contiguity and improved annotation.</title>
        <authorList>
            <person name="Wang L."/>
            <person name="Zhu T."/>
            <person name="Rodriguez J.C."/>
            <person name="Deal K.R."/>
            <person name="Dubcovsky J."/>
            <person name="McGuire P.E."/>
            <person name="Lux T."/>
            <person name="Spannagl M."/>
            <person name="Mayer K.F.X."/>
            <person name="Baldrich P."/>
            <person name="Meyers B.C."/>
            <person name="Huo N."/>
            <person name="Gu Y.Q."/>
            <person name="Zhou H."/>
            <person name="Devos K.M."/>
            <person name="Bennetzen J.L."/>
            <person name="Unver T."/>
            <person name="Budak H."/>
            <person name="Gulick P.J."/>
            <person name="Galiba G."/>
            <person name="Kalapos B."/>
            <person name="Nelson D.R."/>
            <person name="Li P."/>
            <person name="You F.M."/>
            <person name="Luo M.C."/>
            <person name="Dvorak J."/>
        </authorList>
    </citation>
    <scope>NUCLEOTIDE SEQUENCE [LARGE SCALE GENOMIC DNA]</scope>
    <source>
        <strain evidence="3">cv. AL8/78</strain>
    </source>
</reference>
<dbReference type="EnsemblPlants" id="AET5Gv20035500.23">
    <property type="protein sequence ID" value="AET5Gv20035500.23"/>
    <property type="gene ID" value="AET5Gv20035500"/>
</dbReference>
<dbReference type="EnsemblPlants" id="AET5Gv20035500.21">
    <property type="protein sequence ID" value="AET5Gv20035500.21"/>
    <property type="gene ID" value="AET5Gv20035500"/>
</dbReference>
<dbReference type="GeneID" id="109780569"/>
<dbReference type="EnsemblPlants" id="AET5Gv20035500.24">
    <property type="protein sequence ID" value="AET5Gv20035500.24"/>
    <property type="gene ID" value="AET5Gv20035500"/>
</dbReference>
<dbReference type="Gramene" id="AET5Gv20035500.23">
    <property type="protein sequence ID" value="AET5Gv20035500.23"/>
    <property type="gene ID" value="AET5Gv20035500"/>
</dbReference>
<keyword evidence="1" id="KW-0812">Transmembrane</keyword>
<reference evidence="3" key="3">
    <citation type="journal article" date="2017" name="Nature">
        <title>Genome sequence of the progenitor of the wheat D genome Aegilops tauschii.</title>
        <authorList>
            <person name="Luo M.C."/>
            <person name="Gu Y.Q."/>
            <person name="Puiu D."/>
            <person name="Wang H."/>
            <person name="Twardziok S.O."/>
            <person name="Deal K.R."/>
            <person name="Huo N."/>
            <person name="Zhu T."/>
            <person name="Wang L."/>
            <person name="Wang Y."/>
            <person name="McGuire P.E."/>
            <person name="Liu S."/>
            <person name="Long H."/>
            <person name="Ramasamy R.K."/>
            <person name="Rodriguez J.C."/>
            <person name="Van S.L."/>
            <person name="Yuan L."/>
            <person name="Wang Z."/>
            <person name="Xia Z."/>
            <person name="Xiao L."/>
            <person name="Anderson O.D."/>
            <person name="Ouyang S."/>
            <person name="Liang Y."/>
            <person name="Zimin A.V."/>
            <person name="Pertea G."/>
            <person name="Qi P."/>
            <person name="Bennetzen J.L."/>
            <person name="Dai X."/>
            <person name="Dawson M.W."/>
            <person name="Muller H.G."/>
            <person name="Kugler K."/>
            <person name="Rivarola-Duarte L."/>
            <person name="Spannagl M."/>
            <person name="Mayer K.F.X."/>
            <person name="Lu F.H."/>
            <person name="Bevan M.W."/>
            <person name="Leroy P."/>
            <person name="Li P."/>
            <person name="You F.M."/>
            <person name="Sun Q."/>
            <person name="Liu Z."/>
            <person name="Lyons E."/>
            <person name="Wicker T."/>
            <person name="Salzberg S.L."/>
            <person name="Devos K.M."/>
            <person name="Dvorak J."/>
        </authorList>
    </citation>
    <scope>NUCLEOTIDE SEQUENCE [LARGE SCALE GENOMIC DNA]</scope>
    <source>
        <strain evidence="3">cv. AL8/78</strain>
    </source>
</reference>
<protein>
    <recommendedName>
        <fullName evidence="2">DUF4220 domain-containing protein</fullName>
    </recommendedName>
</protein>
<dbReference type="AlphaFoldDB" id="A0A453JGV9"/>
<dbReference type="KEGG" id="ats:109780569"/>
<dbReference type="Gramene" id="AET5Gv20035500.24">
    <property type="protein sequence ID" value="AET5Gv20035500.24"/>
    <property type="gene ID" value="AET5Gv20035500"/>
</dbReference>
<evidence type="ECO:0000313" key="3">
    <source>
        <dbReference type="EnsemblPlants" id="AET5Gv20035500.24"/>
    </source>
</evidence>
<dbReference type="Proteomes" id="UP000015105">
    <property type="component" value="Chromosome 5D"/>
</dbReference>
<sequence>MMKSLLEVFNEWEIQQLVLLSFMLQMFLFGTGGNLRQRSSNALLRGTIWIAYLGADMVAVYALGFLSKNEEHTTQESGTLTENHPLAFFWAPFLLIHLGGQDTITAFAIEDNNLWLRHLLNLIIQVVLALYVFWKSPGWRNVQLLVPGVFLFVAGIIKYAERTLALKYGIISGFKGEGGKKPNLNQDASYSSIVRFALDSSPSIRHLFAGHKPYQIQGFEAIFLAGHVLNEAQLAKLVNVELGIMYHDLYTKAAVLRTRSVTVLRCISQVSATVALVLFCTSDKRRHNRVDILITYILFTGVLLLEVCSVLMMVMVSPWTWAWLKDQQKCRWLANISWTLVSSNIIGWPEERPLWSNSMGQYSFLSYMGCEEKPSSLPGCVMRLIRKVARAFGAGGEDKVLWISKLLDTKCEAIDKEITECIAKWITSYGGMDRSSSASQQHWPHLGQFLKNRMMEGVADFSGFVVWLHIFTEVYMSHVGTMDKDMVALAGVCRKLSNYMFYLVVAHPASMVQATAGNPELALEAMRKVVKERSNYSDKAAVLRSFKEAFLSGEAIQDMLTSTCREALEEIRDMWVRLIVYTAGKSRPEMHAAQLARGGELLTFVWLQMAHKMLGDAGEHIIELINTRTAPSLEILYAFDFPRHD</sequence>
<evidence type="ECO:0000259" key="2">
    <source>
        <dbReference type="Pfam" id="PF13968"/>
    </source>
</evidence>
<proteinExistence type="predicted"/>
<evidence type="ECO:0000313" key="4">
    <source>
        <dbReference type="Proteomes" id="UP000015105"/>
    </source>
</evidence>
<dbReference type="Gramene" id="AET5Gv20035500.25">
    <property type="protein sequence ID" value="AET5Gv20035500.25"/>
    <property type="gene ID" value="AET5Gv20035500"/>
</dbReference>
<reference evidence="4" key="1">
    <citation type="journal article" date="2014" name="Science">
        <title>Ancient hybridizations among the ancestral genomes of bread wheat.</title>
        <authorList>
            <consortium name="International Wheat Genome Sequencing Consortium,"/>
            <person name="Marcussen T."/>
            <person name="Sandve S.R."/>
            <person name="Heier L."/>
            <person name="Spannagl M."/>
            <person name="Pfeifer M."/>
            <person name="Jakobsen K.S."/>
            <person name="Wulff B.B."/>
            <person name="Steuernagel B."/>
            <person name="Mayer K.F."/>
            <person name="Olsen O.A."/>
        </authorList>
    </citation>
    <scope>NUCLEOTIDE SEQUENCE [LARGE SCALE GENOMIC DNA]</scope>
    <source>
        <strain evidence="4">cv. AL8/78</strain>
    </source>
</reference>
<feature type="transmembrane region" description="Helical" evidence="1">
    <location>
        <begin position="42"/>
        <end position="66"/>
    </location>
</feature>
<keyword evidence="1" id="KW-0472">Membrane</keyword>
<dbReference type="EnsemblPlants" id="AET5Gv20035500.25">
    <property type="protein sequence ID" value="AET5Gv20035500.25"/>
    <property type="gene ID" value="AET5Gv20035500"/>
</dbReference>
<evidence type="ECO:0000256" key="1">
    <source>
        <dbReference type="SAM" id="Phobius"/>
    </source>
</evidence>
<feature type="transmembrane region" description="Helical" evidence="1">
    <location>
        <begin position="140"/>
        <end position="160"/>
    </location>
</feature>
<dbReference type="OMA" id="TMWIAYL"/>
<dbReference type="InterPro" id="IPR025315">
    <property type="entry name" value="DUF4220"/>
</dbReference>
<dbReference type="Pfam" id="PF04578">
    <property type="entry name" value="DUF594"/>
    <property type="match status" value="1"/>
</dbReference>
<dbReference type="OrthoDB" id="1689146at2759"/>
<reference evidence="3" key="4">
    <citation type="submission" date="2019-03" db="UniProtKB">
        <authorList>
            <consortium name="EnsemblPlants"/>
        </authorList>
    </citation>
    <scope>IDENTIFICATION</scope>
</reference>
<keyword evidence="1" id="KW-1133">Transmembrane helix</keyword>
<keyword evidence="4" id="KW-1185">Reference proteome</keyword>
<accession>A0A453JGV9</accession>
<dbReference type="Pfam" id="PF13968">
    <property type="entry name" value="DUF4220"/>
    <property type="match status" value="1"/>
</dbReference>
<feature type="transmembrane region" description="Helical" evidence="1">
    <location>
        <begin position="114"/>
        <end position="134"/>
    </location>
</feature>
<dbReference type="RefSeq" id="XP_020194738.1">
    <property type="nucleotide sequence ID" value="XM_020339149.4"/>
</dbReference>
<feature type="domain" description="DUF4220" evidence="2">
    <location>
        <begin position="49"/>
        <end position="367"/>
    </location>
</feature>
<feature type="transmembrane region" description="Helical" evidence="1">
    <location>
        <begin position="12"/>
        <end position="30"/>
    </location>
</feature>
<organism evidence="3 4">
    <name type="scientific">Aegilops tauschii subsp. strangulata</name>
    <name type="common">Goatgrass</name>
    <dbReference type="NCBI Taxonomy" id="200361"/>
    <lineage>
        <taxon>Eukaryota</taxon>
        <taxon>Viridiplantae</taxon>
        <taxon>Streptophyta</taxon>
        <taxon>Embryophyta</taxon>
        <taxon>Tracheophyta</taxon>
        <taxon>Spermatophyta</taxon>
        <taxon>Magnoliopsida</taxon>
        <taxon>Liliopsida</taxon>
        <taxon>Poales</taxon>
        <taxon>Poaceae</taxon>
        <taxon>BOP clade</taxon>
        <taxon>Pooideae</taxon>
        <taxon>Triticodae</taxon>
        <taxon>Triticeae</taxon>
        <taxon>Triticinae</taxon>
        <taxon>Aegilops</taxon>
    </lineage>
</organism>
<reference evidence="4" key="2">
    <citation type="journal article" date="2017" name="Nat. Plants">
        <title>The Aegilops tauschii genome reveals multiple impacts of transposons.</title>
        <authorList>
            <person name="Zhao G."/>
            <person name="Zou C."/>
            <person name="Li K."/>
            <person name="Wang K."/>
            <person name="Li T."/>
            <person name="Gao L."/>
            <person name="Zhang X."/>
            <person name="Wang H."/>
            <person name="Yang Z."/>
            <person name="Liu X."/>
            <person name="Jiang W."/>
            <person name="Mao L."/>
            <person name="Kong X."/>
            <person name="Jiao Y."/>
            <person name="Jia J."/>
        </authorList>
    </citation>
    <scope>NUCLEOTIDE SEQUENCE [LARGE SCALE GENOMIC DNA]</scope>
    <source>
        <strain evidence="4">cv. AL8/78</strain>
    </source>
</reference>
<dbReference type="RefSeq" id="XP_045084184.1">
    <property type="nucleotide sequence ID" value="XM_045228249.2"/>
</dbReference>